<protein>
    <submittedName>
        <fullName evidence="2">Uncharacterized protein</fullName>
    </submittedName>
</protein>
<gene>
    <name evidence="2" type="ORF">MNOR_LOCUS32480</name>
</gene>
<feature type="region of interest" description="Disordered" evidence="1">
    <location>
        <begin position="919"/>
        <end position="951"/>
    </location>
</feature>
<feature type="compositionally biased region" description="Basic residues" evidence="1">
    <location>
        <begin position="168"/>
        <end position="192"/>
    </location>
</feature>
<keyword evidence="3" id="KW-1185">Reference proteome</keyword>
<name>A0AAV2S2V5_MEGNR</name>
<organism evidence="2 3">
    <name type="scientific">Meganyctiphanes norvegica</name>
    <name type="common">Northern krill</name>
    <name type="synonym">Thysanopoda norvegica</name>
    <dbReference type="NCBI Taxonomy" id="48144"/>
    <lineage>
        <taxon>Eukaryota</taxon>
        <taxon>Metazoa</taxon>
        <taxon>Ecdysozoa</taxon>
        <taxon>Arthropoda</taxon>
        <taxon>Crustacea</taxon>
        <taxon>Multicrustacea</taxon>
        <taxon>Malacostraca</taxon>
        <taxon>Eumalacostraca</taxon>
        <taxon>Eucarida</taxon>
        <taxon>Euphausiacea</taxon>
        <taxon>Euphausiidae</taxon>
        <taxon>Meganyctiphanes</taxon>
    </lineage>
</organism>
<evidence type="ECO:0000313" key="2">
    <source>
        <dbReference type="EMBL" id="CAL4160495.1"/>
    </source>
</evidence>
<feature type="compositionally biased region" description="Acidic residues" evidence="1">
    <location>
        <begin position="920"/>
        <end position="942"/>
    </location>
</feature>
<reference evidence="2 3" key="1">
    <citation type="submission" date="2024-05" db="EMBL/GenBank/DDBJ databases">
        <authorList>
            <person name="Wallberg A."/>
        </authorList>
    </citation>
    <scope>NUCLEOTIDE SEQUENCE [LARGE SCALE GENOMIC DNA]</scope>
</reference>
<feature type="region of interest" description="Disordered" evidence="1">
    <location>
        <begin position="1034"/>
        <end position="1096"/>
    </location>
</feature>
<evidence type="ECO:0000256" key="1">
    <source>
        <dbReference type="SAM" id="MobiDB-lite"/>
    </source>
</evidence>
<feature type="compositionally biased region" description="Low complexity" evidence="1">
    <location>
        <begin position="1071"/>
        <end position="1084"/>
    </location>
</feature>
<dbReference type="EMBL" id="CAXKWB010044320">
    <property type="protein sequence ID" value="CAL4160495.1"/>
    <property type="molecule type" value="Genomic_DNA"/>
</dbReference>
<dbReference type="Proteomes" id="UP001497623">
    <property type="component" value="Unassembled WGS sequence"/>
</dbReference>
<feature type="region of interest" description="Disordered" evidence="1">
    <location>
        <begin position="168"/>
        <end position="217"/>
    </location>
</feature>
<feature type="non-terminal residue" evidence="2">
    <location>
        <position position="1515"/>
    </location>
</feature>
<sequence>RDTGIKSEDPTEEMRVNIDKTIEKVIKSYAVDCNKAVGRRNDDFPSRDTGIKSEDPTEEMRVNIGKTIEKVIKSYAVDCNKAVGRRNDDFPPREIGLTEDVTEEIRGNVAKTIENVIKSYALGCDEAVGIRSDVSSDELGSPITKNEMKKVKLCIGGNRLESDYHGHFHKKDKKHKIKHTDKKMKKTKKNKDKKHEIVENLTEKTKNKEKSHKIKKEKKKKVKLNSECYVKLFDVIKLCSKVKSDGKLSVPIKELSILENEKRKKMVQKLKEKKERKRLNKAAKGIANTVNDCPSDLKFELKEEKTDEGYKWTAQKENDDSDDEDIPKCSTQFKNAVIIGTKSAAGKIYNIEIPSVMFLEGQIVFNEKNVKKILKHQKKWPTHTLWILLTDVSEVSATETECCEYFDDETCPHMPKRDVMMLGKVDTIEGIMARALNFTADVIPSLGEGSVLCLAPIIPSKIMCLGKKSTHTHADLHEAVSYDESLSLFANNSYKVVEYFAELERRWLQMLQKIIKRQKHPKEILDMYIMKKGLPVQIIEHAQESGENFSSRVIWEDFILYILKYAGFTFKGNDQRLKMTDDICKDFESDNEIANMSQIRRNDFWKSKDVPLGNTSQEKKLVEDDVLEVFNISITHSDMSKKHSKPIELDQRTEECKDLISDNEGSGELNNDKRTLGSVKLDAGCKSTAELQKNKDNKDFDIEKNYVKNSLTDVIENENVHENTVVPLKYSEKLDSIKNQDHEMIEYCKNDSAYKVESKCIPKMLKDNSSSKEECKRQTCHSDTRKIELKTNTDISDQKVEFKIALDSMYKENAELNTKENDTDSDILGLSQSLDKIQNENNPSKASILTNQSKDQGECNKFIKDVAEECVMGSTVEKQRSNEIPKDISKCEMNNESTICETKTGELEEDAVLDILFSETFDDDDDDGDDNGDDDNGDDDDDDNKKESTLDSTLLNNEYMKTENVKENMINESLCPKEIVNGEAETIEQEKMKNSSPYSPEICKDQNIMVKEMVPGIDEIAHQGNIKVISAEERKSSEEIDKPVINNHEVLETSNDSFEAKKSDNETSPMKKISLSSKNKISSLQTDNKSKEECSEPNILAEFPKEEIKTVKDLDYNNENSILNSEDNCNTFSQSSQSSENDVLIKKNEKDNLSHGIEKGKLKTNFNDAINILNKSQNEEIFLYDTEKEKKKISNIGENESFTRKDLQKIDISKDDSNYRKTHNLISSFQHAVIIGSKEAAGRIYDLSVPSLEFLEGKVTFNEKMMKKVLKHQSNRPESTLWIFLVDISFVTEKGSSCKGLLGESSCMSYTEETILKIKPLTNIKHIVESTKSFADTLLSKLKKESALLLLPLIPFEALYIKKSSSITHKKLHKAVNRFSGLKLFGSNPNLVKEYFINLEKDWLVMLNSLMEKQKLPTNLLEDFENVKGVPASFLEQGKQSSDTKIAKTIWEDFLIIYLSQYGFGKEPKKSIMKSKLAKYKSKVPNSCLQAVMEVQERVEDKIKKIVDVSEPKKE</sequence>
<accession>A0AAV2S2V5</accession>
<feature type="compositionally biased region" description="Basic and acidic residues" evidence="1">
    <location>
        <begin position="193"/>
        <end position="208"/>
    </location>
</feature>
<feature type="non-terminal residue" evidence="2">
    <location>
        <position position="1"/>
    </location>
</feature>
<evidence type="ECO:0000313" key="3">
    <source>
        <dbReference type="Proteomes" id="UP001497623"/>
    </source>
</evidence>
<proteinExistence type="predicted"/>
<comment type="caution">
    <text evidence="2">The sequence shown here is derived from an EMBL/GenBank/DDBJ whole genome shotgun (WGS) entry which is preliminary data.</text>
</comment>